<reference evidence="1" key="1">
    <citation type="submission" date="2021-02" db="EMBL/GenBank/DDBJ databases">
        <authorList>
            <person name="Dougan E. K."/>
            <person name="Rhodes N."/>
            <person name="Thang M."/>
            <person name="Chan C."/>
        </authorList>
    </citation>
    <scope>NUCLEOTIDE SEQUENCE</scope>
</reference>
<protein>
    <submittedName>
        <fullName evidence="1">Uncharacterized protein</fullName>
    </submittedName>
</protein>
<keyword evidence="2" id="KW-1185">Reference proteome</keyword>
<comment type="caution">
    <text evidence="1">The sequence shown here is derived from an EMBL/GenBank/DDBJ whole genome shotgun (WGS) entry which is preliminary data.</text>
</comment>
<evidence type="ECO:0000313" key="2">
    <source>
        <dbReference type="Proteomes" id="UP000654075"/>
    </source>
</evidence>
<evidence type="ECO:0000313" key="1">
    <source>
        <dbReference type="EMBL" id="CAE8587192.1"/>
    </source>
</evidence>
<accession>A0A813DK24</accession>
<sequence>MLELFKTAHRSKPGLHIKLLHGSSKLCPQMRLDILDQSLGCISLTMICTNEAAQKRQFAKFSSMGDTFAVIKEDRFVVSLGSAVYGGDSSSVADTLQEGVLQVIGNRYAFAAIKEYG</sequence>
<dbReference type="EMBL" id="CAJNNV010002439">
    <property type="protein sequence ID" value="CAE8587192.1"/>
    <property type="molecule type" value="Genomic_DNA"/>
</dbReference>
<organism evidence="1 2">
    <name type="scientific">Polarella glacialis</name>
    <name type="common">Dinoflagellate</name>
    <dbReference type="NCBI Taxonomy" id="89957"/>
    <lineage>
        <taxon>Eukaryota</taxon>
        <taxon>Sar</taxon>
        <taxon>Alveolata</taxon>
        <taxon>Dinophyceae</taxon>
        <taxon>Suessiales</taxon>
        <taxon>Suessiaceae</taxon>
        <taxon>Polarella</taxon>
    </lineage>
</organism>
<name>A0A813DK24_POLGL</name>
<gene>
    <name evidence="1" type="ORF">PGLA1383_LOCUS6035</name>
</gene>
<proteinExistence type="predicted"/>
<dbReference type="Proteomes" id="UP000654075">
    <property type="component" value="Unassembled WGS sequence"/>
</dbReference>
<dbReference type="AlphaFoldDB" id="A0A813DK24"/>